<dbReference type="GO" id="GO:0003677">
    <property type="term" value="F:DNA binding"/>
    <property type="evidence" value="ECO:0007669"/>
    <property type="project" value="UniProtKB-KW"/>
</dbReference>
<keyword evidence="5" id="KW-0732">Signal</keyword>
<dbReference type="SUPFAM" id="SSF53850">
    <property type="entry name" value="Periplasmic binding protein-like II"/>
    <property type="match status" value="1"/>
</dbReference>
<feature type="domain" description="HTH luxR-type" evidence="6">
    <location>
        <begin position="345"/>
        <end position="407"/>
    </location>
</feature>
<dbReference type="CDD" id="cd06170">
    <property type="entry name" value="LuxR_C_like"/>
    <property type="match status" value="1"/>
</dbReference>
<dbReference type="SUPFAM" id="SSF46894">
    <property type="entry name" value="C-terminal effector domain of the bipartite response regulators"/>
    <property type="match status" value="1"/>
</dbReference>
<dbReference type="Pfam" id="PF00196">
    <property type="entry name" value="GerE"/>
    <property type="match status" value="1"/>
</dbReference>
<organism evidence="7 8">
    <name type="scientific">Neptunicoccus cionae</name>
    <dbReference type="NCBI Taxonomy" id="2035344"/>
    <lineage>
        <taxon>Bacteria</taxon>
        <taxon>Pseudomonadati</taxon>
        <taxon>Pseudomonadota</taxon>
        <taxon>Alphaproteobacteria</taxon>
        <taxon>Rhodobacterales</taxon>
        <taxon>Paracoccaceae</taxon>
        <taxon>Neptunicoccus</taxon>
    </lineage>
</organism>
<evidence type="ECO:0000256" key="2">
    <source>
        <dbReference type="ARBA" id="ARBA00023125"/>
    </source>
</evidence>
<dbReference type="EMBL" id="BMKA01000004">
    <property type="protein sequence ID" value="GGA25497.1"/>
    <property type="molecule type" value="Genomic_DNA"/>
</dbReference>
<name>A0A916R0S3_9RHOB</name>
<evidence type="ECO:0000313" key="8">
    <source>
        <dbReference type="Proteomes" id="UP000628017"/>
    </source>
</evidence>
<accession>A0A916R0S3</accession>
<dbReference type="InterPro" id="IPR000792">
    <property type="entry name" value="Tscrpt_reg_LuxR_C"/>
</dbReference>
<dbReference type="InterPro" id="IPR036388">
    <property type="entry name" value="WH-like_DNA-bd_sf"/>
</dbReference>
<dbReference type="GO" id="GO:0006355">
    <property type="term" value="P:regulation of DNA-templated transcription"/>
    <property type="evidence" value="ECO:0007669"/>
    <property type="project" value="InterPro"/>
</dbReference>
<feature type="transmembrane region" description="Helical" evidence="4">
    <location>
        <begin position="312"/>
        <end position="332"/>
    </location>
</feature>
<keyword evidence="4" id="KW-0812">Transmembrane</keyword>
<evidence type="ECO:0000256" key="3">
    <source>
        <dbReference type="ARBA" id="ARBA00023163"/>
    </source>
</evidence>
<reference evidence="7" key="1">
    <citation type="journal article" date="2014" name="Int. J. Syst. Evol. Microbiol.">
        <title>Complete genome sequence of Corynebacterium casei LMG S-19264T (=DSM 44701T), isolated from a smear-ripened cheese.</title>
        <authorList>
            <consortium name="US DOE Joint Genome Institute (JGI-PGF)"/>
            <person name="Walter F."/>
            <person name="Albersmeier A."/>
            <person name="Kalinowski J."/>
            <person name="Ruckert C."/>
        </authorList>
    </citation>
    <scope>NUCLEOTIDE SEQUENCE</scope>
    <source>
        <strain evidence="7">CGMCC 1.15880</strain>
    </source>
</reference>
<keyword evidence="2" id="KW-0238">DNA-binding</keyword>
<protein>
    <recommendedName>
        <fullName evidence="6">HTH luxR-type domain-containing protein</fullName>
    </recommendedName>
</protein>
<evidence type="ECO:0000313" key="7">
    <source>
        <dbReference type="EMBL" id="GGA25497.1"/>
    </source>
</evidence>
<dbReference type="Pfam" id="PF12974">
    <property type="entry name" value="Phosphonate-bd"/>
    <property type="match status" value="1"/>
</dbReference>
<keyword evidence="8" id="KW-1185">Reference proteome</keyword>
<proteinExistence type="predicted"/>
<dbReference type="RefSeq" id="WP_188676595.1">
    <property type="nucleotide sequence ID" value="NZ_BMKA01000004.1"/>
</dbReference>
<dbReference type="PROSITE" id="PS00622">
    <property type="entry name" value="HTH_LUXR_1"/>
    <property type="match status" value="1"/>
</dbReference>
<keyword evidence="4" id="KW-0472">Membrane</keyword>
<keyword evidence="3" id="KW-0804">Transcription</keyword>
<gene>
    <name evidence="7" type="ORF">GCM10011498_28010</name>
</gene>
<evidence type="ECO:0000259" key="6">
    <source>
        <dbReference type="PROSITE" id="PS50043"/>
    </source>
</evidence>
<sequence length="407" mass="44744">MTRIPVYLVFLWCAMALGSLAQEPPREARIGVLAFRGSDQVQDKWQNLSTYLNATIPEWTFSIIPMTLSSAFEQIETEQLDFVVTNPGHFVDLNGIHRMSVIASRLQRKSDGSLTGKFGSTIFALKRSGISTLQDVKGKTVAAVDRYAFGGFQLAWSEFDRAGIDLHTDPAALRFVGFPMDQIVRLVQEGGVDVGIVRSGLIEELAAEGRVDPAELEFLNSSATYGHPDITSTRLVPEWTFSALATTDPVLRDRVALTLLQSGSSPAAQKAGMIDNWSAPVSYHSVVELRRRFDSSLAVNAQRENGLTRLKFWIVFAALPIVLLAGWVLWLFHSKRKEAGRSGPVNAGGVSLTQREEQVLKFVAQGHSTKEIAKELGISPKTVEFHRANLLKKFGARTSSQLVAMAT</sequence>
<dbReference type="InterPro" id="IPR016032">
    <property type="entry name" value="Sig_transdc_resp-reg_C-effctor"/>
</dbReference>
<dbReference type="PANTHER" id="PTHR44688:SF16">
    <property type="entry name" value="DNA-BINDING TRANSCRIPTIONAL ACTIVATOR DEVR_DOSR"/>
    <property type="match status" value="1"/>
</dbReference>
<dbReference type="PROSITE" id="PS50043">
    <property type="entry name" value="HTH_LUXR_2"/>
    <property type="match status" value="1"/>
</dbReference>
<feature type="chain" id="PRO_5037064627" description="HTH luxR-type domain-containing protein" evidence="5">
    <location>
        <begin position="22"/>
        <end position="407"/>
    </location>
</feature>
<evidence type="ECO:0000256" key="1">
    <source>
        <dbReference type="ARBA" id="ARBA00023015"/>
    </source>
</evidence>
<evidence type="ECO:0000256" key="4">
    <source>
        <dbReference type="SAM" id="Phobius"/>
    </source>
</evidence>
<dbReference type="Proteomes" id="UP000628017">
    <property type="component" value="Unassembled WGS sequence"/>
</dbReference>
<dbReference type="Gene3D" id="3.40.190.10">
    <property type="entry name" value="Periplasmic binding protein-like II"/>
    <property type="match status" value="2"/>
</dbReference>
<dbReference type="Gene3D" id="1.10.10.10">
    <property type="entry name" value="Winged helix-like DNA-binding domain superfamily/Winged helix DNA-binding domain"/>
    <property type="match status" value="1"/>
</dbReference>
<feature type="signal peptide" evidence="5">
    <location>
        <begin position="1"/>
        <end position="21"/>
    </location>
</feature>
<comment type="caution">
    <text evidence="7">The sequence shown here is derived from an EMBL/GenBank/DDBJ whole genome shotgun (WGS) entry which is preliminary data.</text>
</comment>
<reference evidence="7" key="2">
    <citation type="submission" date="2020-09" db="EMBL/GenBank/DDBJ databases">
        <authorList>
            <person name="Sun Q."/>
            <person name="Zhou Y."/>
        </authorList>
    </citation>
    <scope>NUCLEOTIDE SEQUENCE</scope>
    <source>
        <strain evidence="7">CGMCC 1.15880</strain>
    </source>
</reference>
<keyword evidence="4" id="KW-1133">Transmembrane helix</keyword>
<dbReference type="PANTHER" id="PTHR44688">
    <property type="entry name" value="DNA-BINDING TRANSCRIPTIONAL ACTIVATOR DEVR_DOSR"/>
    <property type="match status" value="1"/>
</dbReference>
<dbReference type="SMART" id="SM00421">
    <property type="entry name" value="HTH_LUXR"/>
    <property type="match status" value="1"/>
</dbReference>
<keyword evidence="1" id="KW-0805">Transcription regulation</keyword>
<dbReference type="PRINTS" id="PR00038">
    <property type="entry name" value="HTHLUXR"/>
</dbReference>
<dbReference type="AlphaFoldDB" id="A0A916R0S3"/>
<evidence type="ECO:0000256" key="5">
    <source>
        <dbReference type="SAM" id="SignalP"/>
    </source>
</evidence>